<organism evidence="2 3">
    <name type="scientific">Pleurodeles waltl</name>
    <name type="common">Iberian ribbed newt</name>
    <dbReference type="NCBI Taxonomy" id="8319"/>
    <lineage>
        <taxon>Eukaryota</taxon>
        <taxon>Metazoa</taxon>
        <taxon>Chordata</taxon>
        <taxon>Craniata</taxon>
        <taxon>Vertebrata</taxon>
        <taxon>Euteleostomi</taxon>
        <taxon>Amphibia</taxon>
        <taxon>Batrachia</taxon>
        <taxon>Caudata</taxon>
        <taxon>Salamandroidea</taxon>
        <taxon>Salamandridae</taxon>
        <taxon>Pleurodelinae</taxon>
        <taxon>Pleurodeles</taxon>
    </lineage>
</organism>
<evidence type="ECO:0000313" key="3">
    <source>
        <dbReference type="Proteomes" id="UP001066276"/>
    </source>
</evidence>
<protein>
    <submittedName>
        <fullName evidence="2">Uncharacterized protein</fullName>
    </submittedName>
</protein>
<feature type="compositionally biased region" description="Polar residues" evidence="1">
    <location>
        <begin position="159"/>
        <end position="176"/>
    </location>
</feature>
<keyword evidence="3" id="KW-1185">Reference proteome</keyword>
<dbReference type="AlphaFoldDB" id="A0AAV7W7X0"/>
<accession>A0AAV7W7X0</accession>
<reference evidence="2" key="1">
    <citation type="journal article" date="2022" name="bioRxiv">
        <title>Sequencing and chromosome-scale assembly of the giantPleurodeles waltlgenome.</title>
        <authorList>
            <person name="Brown T."/>
            <person name="Elewa A."/>
            <person name="Iarovenko S."/>
            <person name="Subramanian E."/>
            <person name="Araus A.J."/>
            <person name="Petzold A."/>
            <person name="Susuki M."/>
            <person name="Suzuki K.-i.T."/>
            <person name="Hayashi T."/>
            <person name="Toyoda A."/>
            <person name="Oliveira C."/>
            <person name="Osipova E."/>
            <person name="Leigh N.D."/>
            <person name="Simon A."/>
            <person name="Yun M.H."/>
        </authorList>
    </citation>
    <scope>NUCLEOTIDE SEQUENCE</scope>
    <source>
        <strain evidence="2">20211129_DDA</strain>
        <tissue evidence="2">Liver</tissue>
    </source>
</reference>
<feature type="region of interest" description="Disordered" evidence="1">
    <location>
        <begin position="102"/>
        <end position="176"/>
    </location>
</feature>
<dbReference type="EMBL" id="JANPWB010000002">
    <property type="protein sequence ID" value="KAJ1208975.1"/>
    <property type="molecule type" value="Genomic_DNA"/>
</dbReference>
<evidence type="ECO:0000256" key="1">
    <source>
        <dbReference type="SAM" id="MobiDB-lite"/>
    </source>
</evidence>
<sequence length="176" mass="18419">MPHHLTPYPDLRYDPVSAAAGKQQECLEHKCALTNSFSQSGPCTALQSPADPTDALSGHLCPFQGPGDLHCKAGAARPAGLPNQQCGPRQLITVTTLAHEAQQPPHLTCSPGVAHRHGLSTRQASVSQSPADPTSAPSGSRRPLHGPKTSFAERGRATSRPTKSAAQPSRQLTAST</sequence>
<feature type="compositionally biased region" description="Polar residues" evidence="1">
    <location>
        <begin position="120"/>
        <end position="138"/>
    </location>
</feature>
<evidence type="ECO:0000313" key="2">
    <source>
        <dbReference type="EMBL" id="KAJ1208975.1"/>
    </source>
</evidence>
<proteinExistence type="predicted"/>
<dbReference type="Proteomes" id="UP001066276">
    <property type="component" value="Chromosome 1_2"/>
</dbReference>
<comment type="caution">
    <text evidence="2">The sequence shown here is derived from an EMBL/GenBank/DDBJ whole genome shotgun (WGS) entry which is preliminary data.</text>
</comment>
<name>A0AAV7W7X0_PLEWA</name>
<gene>
    <name evidence="2" type="ORF">NDU88_004354</name>
</gene>